<proteinExistence type="predicted"/>
<organism evidence="3 4">
    <name type="scientific">Nyssa sinensis</name>
    <dbReference type="NCBI Taxonomy" id="561372"/>
    <lineage>
        <taxon>Eukaryota</taxon>
        <taxon>Viridiplantae</taxon>
        <taxon>Streptophyta</taxon>
        <taxon>Embryophyta</taxon>
        <taxon>Tracheophyta</taxon>
        <taxon>Spermatophyta</taxon>
        <taxon>Magnoliopsida</taxon>
        <taxon>eudicotyledons</taxon>
        <taxon>Gunneridae</taxon>
        <taxon>Pentapetalae</taxon>
        <taxon>asterids</taxon>
        <taxon>Cornales</taxon>
        <taxon>Nyssaceae</taxon>
        <taxon>Nyssa</taxon>
    </lineage>
</organism>
<dbReference type="EMBL" id="CM018043">
    <property type="protein sequence ID" value="KAA8530294.1"/>
    <property type="molecule type" value="Genomic_DNA"/>
</dbReference>
<evidence type="ECO:0000313" key="3">
    <source>
        <dbReference type="EMBL" id="KAA8530294.1"/>
    </source>
</evidence>
<keyword evidence="2" id="KW-0812">Transmembrane</keyword>
<keyword evidence="2" id="KW-1133">Transmembrane helix</keyword>
<feature type="compositionally biased region" description="Polar residues" evidence="1">
    <location>
        <begin position="183"/>
        <end position="193"/>
    </location>
</feature>
<feature type="region of interest" description="Disordered" evidence="1">
    <location>
        <begin position="1"/>
        <end position="100"/>
    </location>
</feature>
<dbReference type="PANTHER" id="PTHR34277">
    <property type="entry name" value="CLAVATA3/ESR (CLE)-RELATED PROTEIN 26"/>
    <property type="match status" value="1"/>
</dbReference>
<reference evidence="3 4" key="1">
    <citation type="submission" date="2019-09" db="EMBL/GenBank/DDBJ databases">
        <title>A chromosome-level genome assembly of the Chinese tupelo Nyssa sinensis.</title>
        <authorList>
            <person name="Yang X."/>
            <person name="Kang M."/>
            <person name="Yang Y."/>
            <person name="Xiong H."/>
            <person name="Wang M."/>
            <person name="Zhang Z."/>
            <person name="Wang Z."/>
            <person name="Wu H."/>
            <person name="Ma T."/>
            <person name="Liu J."/>
            <person name="Xi Z."/>
        </authorList>
    </citation>
    <scope>NUCLEOTIDE SEQUENCE [LARGE SCALE GENOMIC DNA]</scope>
    <source>
        <strain evidence="3">J267</strain>
        <tissue evidence="3">Leaf</tissue>
    </source>
</reference>
<feature type="compositionally biased region" description="Polar residues" evidence="1">
    <location>
        <begin position="1"/>
        <end position="19"/>
    </location>
</feature>
<feature type="compositionally biased region" description="Basic and acidic residues" evidence="1">
    <location>
        <begin position="86"/>
        <end position="96"/>
    </location>
</feature>
<evidence type="ECO:0000313" key="4">
    <source>
        <dbReference type="Proteomes" id="UP000325577"/>
    </source>
</evidence>
<feature type="transmembrane region" description="Helical" evidence="2">
    <location>
        <begin position="104"/>
        <end position="126"/>
    </location>
</feature>
<dbReference type="Pfam" id="PF15697">
    <property type="entry name" value="DUF4666"/>
    <property type="match status" value="1"/>
</dbReference>
<sequence length="193" mass="21288">MTSLQRSSVSFRRQGSSGRIWNDPFQFSEPKAGELHAFTPPASGKSQDNFHKKEEIAHSHPSAALLPAGSEGEVHPSITAAPPSRSENKEINEERNSMGGRGKVLSASIGAVSFMAFIWFLFVGVLSNWETKTTTVTIPSTSNPKLLKLIGTERHAVYRDLDLNYVSKRRVPNGPDPIHNRRAWNSRQLPGQA</sequence>
<dbReference type="InterPro" id="IPR039316">
    <property type="entry name" value="CLE25/26"/>
</dbReference>
<feature type="compositionally biased region" description="Basic and acidic residues" evidence="1">
    <location>
        <begin position="48"/>
        <end position="58"/>
    </location>
</feature>
<dbReference type="InterPro" id="IPR031421">
    <property type="entry name" value="DUF4666"/>
</dbReference>
<evidence type="ECO:0000256" key="1">
    <source>
        <dbReference type="SAM" id="MobiDB-lite"/>
    </source>
</evidence>
<evidence type="ECO:0000256" key="2">
    <source>
        <dbReference type="SAM" id="Phobius"/>
    </source>
</evidence>
<dbReference type="AlphaFoldDB" id="A0A5J5AJ53"/>
<protein>
    <submittedName>
        <fullName evidence="3">Uncharacterized protein</fullName>
    </submittedName>
</protein>
<accession>A0A5J5AJ53</accession>
<name>A0A5J5AJ53_9ASTE</name>
<dbReference type="PANTHER" id="PTHR34277:SF18">
    <property type="entry name" value="CLAVATA3_ESR (CLE)-RELATED PROTEIN 25"/>
    <property type="match status" value="1"/>
</dbReference>
<dbReference type="Proteomes" id="UP000325577">
    <property type="component" value="Linkage Group LG2"/>
</dbReference>
<gene>
    <name evidence="3" type="ORF">F0562_005003</name>
</gene>
<keyword evidence="4" id="KW-1185">Reference proteome</keyword>
<keyword evidence="2" id="KW-0472">Membrane</keyword>
<dbReference type="OrthoDB" id="1910203at2759"/>
<feature type="region of interest" description="Disordered" evidence="1">
    <location>
        <begin position="170"/>
        <end position="193"/>
    </location>
</feature>